<keyword evidence="2" id="KW-0238">DNA-binding</keyword>
<dbReference type="PANTHER" id="PTHR33204">
    <property type="entry name" value="TRANSCRIPTIONAL REGULATOR, MARR FAMILY"/>
    <property type="match status" value="1"/>
</dbReference>
<evidence type="ECO:0000256" key="3">
    <source>
        <dbReference type="ARBA" id="ARBA00023163"/>
    </source>
</evidence>
<dbReference type="PROSITE" id="PS51118">
    <property type="entry name" value="HTH_HXLR"/>
    <property type="match status" value="1"/>
</dbReference>
<gene>
    <name evidence="5" type="ORF">HJ583_002030</name>
</gene>
<dbReference type="Gene3D" id="1.10.10.10">
    <property type="entry name" value="Winged helix-like DNA-binding domain superfamily/Winged helix DNA-binding domain"/>
    <property type="match status" value="1"/>
</dbReference>
<accession>A0ABX2IBI9</accession>
<dbReference type="SUPFAM" id="SSF46785">
    <property type="entry name" value="Winged helix' DNA-binding domain"/>
    <property type="match status" value="1"/>
</dbReference>
<dbReference type="InterPro" id="IPR002577">
    <property type="entry name" value="HTH_HxlR"/>
</dbReference>
<dbReference type="Pfam" id="PF01638">
    <property type="entry name" value="HxlR"/>
    <property type="match status" value="1"/>
</dbReference>
<reference evidence="5 6" key="1">
    <citation type="submission" date="2020-06" db="EMBL/GenBank/DDBJ databases">
        <title>Draft genome of Uliginosibacterium sp. IMCC34675.</title>
        <authorList>
            <person name="Song J."/>
        </authorList>
    </citation>
    <scope>NUCLEOTIDE SEQUENCE [LARGE SCALE GENOMIC DNA]</scope>
    <source>
        <strain evidence="5 6">IMCC34675</strain>
    </source>
</reference>
<proteinExistence type="predicted"/>
<organism evidence="5 6">
    <name type="scientific">Uliginosibacterium aquaticum</name>
    <dbReference type="NCBI Taxonomy" id="2731212"/>
    <lineage>
        <taxon>Bacteria</taxon>
        <taxon>Pseudomonadati</taxon>
        <taxon>Pseudomonadota</taxon>
        <taxon>Betaproteobacteria</taxon>
        <taxon>Rhodocyclales</taxon>
        <taxon>Zoogloeaceae</taxon>
        <taxon>Uliginosibacterium</taxon>
    </lineage>
</organism>
<dbReference type="RefSeq" id="WP_170020075.1">
    <property type="nucleotide sequence ID" value="NZ_JABCSC020000001.1"/>
</dbReference>
<dbReference type="PANTHER" id="PTHR33204:SF39">
    <property type="entry name" value="TRANSCRIPTIONAL REGULATORY PROTEIN"/>
    <property type="match status" value="1"/>
</dbReference>
<keyword evidence="3" id="KW-0804">Transcription</keyword>
<comment type="caution">
    <text evidence="5">The sequence shown here is derived from an EMBL/GenBank/DDBJ whole genome shotgun (WGS) entry which is preliminary data.</text>
</comment>
<evidence type="ECO:0000313" key="5">
    <source>
        <dbReference type="EMBL" id="NSL53794.1"/>
    </source>
</evidence>
<sequence>MLPPDQAEDSGSDEHEQCRRLAKVLDRIGDKWTVMIIGALSRGPMRFNALRRLIGGVSQRMLTLTLRGLERDGLVTRTVYPTIPPRVDYALTPIGQTLTEPLRVLSDWAMAYQSAIETAQDAYDSAQENL</sequence>
<dbReference type="InterPro" id="IPR036390">
    <property type="entry name" value="WH_DNA-bd_sf"/>
</dbReference>
<evidence type="ECO:0000256" key="1">
    <source>
        <dbReference type="ARBA" id="ARBA00023015"/>
    </source>
</evidence>
<evidence type="ECO:0000256" key="2">
    <source>
        <dbReference type="ARBA" id="ARBA00023125"/>
    </source>
</evidence>
<keyword evidence="6" id="KW-1185">Reference proteome</keyword>
<dbReference type="Proteomes" id="UP000778523">
    <property type="component" value="Unassembled WGS sequence"/>
</dbReference>
<dbReference type="InterPro" id="IPR036388">
    <property type="entry name" value="WH-like_DNA-bd_sf"/>
</dbReference>
<evidence type="ECO:0000313" key="6">
    <source>
        <dbReference type="Proteomes" id="UP000778523"/>
    </source>
</evidence>
<feature type="domain" description="HTH hxlR-type" evidence="4">
    <location>
        <begin position="18"/>
        <end position="117"/>
    </location>
</feature>
<name>A0ABX2IBI9_9RHOO</name>
<evidence type="ECO:0000259" key="4">
    <source>
        <dbReference type="PROSITE" id="PS51118"/>
    </source>
</evidence>
<keyword evidence="1" id="KW-0805">Transcription regulation</keyword>
<dbReference type="EMBL" id="JABCSC020000001">
    <property type="protein sequence ID" value="NSL53794.1"/>
    <property type="molecule type" value="Genomic_DNA"/>
</dbReference>
<protein>
    <submittedName>
        <fullName evidence="5">Helix-turn-helix transcriptional regulator</fullName>
    </submittedName>
</protein>